<feature type="region of interest" description="Disordered" evidence="1">
    <location>
        <begin position="36"/>
        <end position="73"/>
    </location>
</feature>
<evidence type="ECO:0000256" key="1">
    <source>
        <dbReference type="SAM" id="MobiDB-lite"/>
    </source>
</evidence>
<evidence type="ECO:0000313" key="3">
    <source>
        <dbReference type="Proteomes" id="UP000217199"/>
    </source>
</evidence>
<feature type="compositionally biased region" description="Polar residues" evidence="1">
    <location>
        <begin position="50"/>
        <end position="63"/>
    </location>
</feature>
<comment type="caution">
    <text evidence="2">The sequence shown here is derived from an EMBL/GenBank/DDBJ whole genome shotgun (WGS) entry which is preliminary data.</text>
</comment>
<keyword evidence="3" id="KW-1185">Reference proteome</keyword>
<dbReference type="EMBL" id="NBII01000010">
    <property type="protein sequence ID" value="PAV15335.1"/>
    <property type="molecule type" value="Genomic_DNA"/>
</dbReference>
<dbReference type="AlphaFoldDB" id="A0A286U6Y5"/>
<dbReference type="InParanoid" id="A0A286U6Y5"/>
<accession>A0A286U6Y5</accession>
<evidence type="ECO:0000313" key="2">
    <source>
        <dbReference type="EMBL" id="PAV15335.1"/>
    </source>
</evidence>
<dbReference type="Proteomes" id="UP000217199">
    <property type="component" value="Unassembled WGS sequence"/>
</dbReference>
<gene>
    <name evidence="2" type="ORF">PNOK_0909700</name>
</gene>
<sequence length="176" mass="19861">MTKGGIKTRYAIKFFNENLIFYALPDEASSIGAHSSDECAGTIPDERSQRASPTTEWSTQHSTWEPRLSPGRNSGPSYNAIDFSMKSQEGYYQNPSIITEQTILSSSENLERMESLDSNNPSNLSFSKQYANPAIIEENLQSIYLPEYLDSLYPSYIPHLGEFNDGFTFFTGMHRT</sequence>
<reference evidence="2 3" key="1">
    <citation type="journal article" date="2017" name="Mol. Ecol.">
        <title>Comparative and population genomic landscape of Phellinus noxius: A hypervariable fungus causing root rot in trees.</title>
        <authorList>
            <person name="Chung C.L."/>
            <person name="Lee T.J."/>
            <person name="Akiba M."/>
            <person name="Lee H.H."/>
            <person name="Kuo T.H."/>
            <person name="Liu D."/>
            <person name="Ke H.M."/>
            <person name="Yokoi T."/>
            <person name="Roa M.B."/>
            <person name="Lu M.J."/>
            <person name="Chang Y.Y."/>
            <person name="Ann P.J."/>
            <person name="Tsai J.N."/>
            <person name="Chen C.Y."/>
            <person name="Tzean S.S."/>
            <person name="Ota Y."/>
            <person name="Hattori T."/>
            <person name="Sahashi N."/>
            <person name="Liou R.F."/>
            <person name="Kikuchi T."/>
            <person name="Tsai I.J."/>
        </authorList>
    </citation>
    <scope>NUCLEOTIDE SEQUENCE [LARGE SCALE GENOMIC DNA]</scope>
    <source>
        <strain evidence="2 3">FFPRI411160</strain>
    </source>
</reference>
<protein>
    <submittedName>
        <fullName evidence="2">Uncharacterized protein</fullName>
    </submittedName>
</protein>
<name>A0A286U6Y5_9AGAM</name>
<proteinExistence type="predicted"/>
<organism evidence="2 3">
    <name type="scientific">Pyrrhoderma noxium</name>
    <dbReference type="NCBI Taxonomy" id="2282107"/>
    <lineage>
        <taxon>Eukaryota</taxon>
        <taxon>Fungi</taxon>
        <taxon>Dikarya</taxon>
        <taxon>Basidiomycota</taxon>
        <taxon>Agaricomycotina</taxon>
        <taxon>Agaricomycetes</taxon>
        <taxon>Hymenochaetales</taxon>
        <taxon>Hymenochaetaceae</taxon>
        <taxon>Pyrrhoderma</taxon>
    </lineage>
</organism>